<gene>
    <name evidence="2" type="ORF">EIZ62_02145</name>
</gene>
<accession>A0A6I6FAH0</accession>
<name>A0A6I6FAH0_9ACTN</name>
<sequence length="67" mass="7203">MIEESWTDHWTDREADGGLTGLPRSPDRSPSAHPGGEERDTGLTRLQDRRGGVDAPFPAAAFPALAC</sequence>
<protein>
    <submittedName>
        <fullName evidence="2">Uncharacterized protein</fullName>
    </submittedName>
</protein>
<proteinExistence type="predicted"/>
<evidence type="ECO:0000256" key="1">
    <source>
        <dbReference type="SAM" id="MobiDB-lite"/>
    </source>
</evidence>
<feature type="compositionally biased region" description="Basic and acidic residues" evidence="1">
    <location>
        <begin position="1"/>
        <end position="16"/>
    </location>
</feature>
<dbReference type="Proteomes" id="UP000422572">
    <property type="component" value="Chromosome"/>
</dbReference>
<feature type="region of interest" description="Disordered" evidence="1">
    <location>
        <begin position="1"/>
        <end position="57"/>
    </location>
</feature>
<dbReference type="AlphaFoldDB" id="A0A6I6FAH0"/>
<dbReference type="KEGG" id="sfic:EIZ62_02145"/>
<feature type="compositionally biased region" description="Basic and acidic residues" evidence="1">
    <location>
        <begin position="35"/>
        <end position="52"/>
    </location>
</feature>
<keyword evidence="3" id="KW-1185">Reference proteome</keyword>
<reference evidence="2 3" key="1">
    <citation type="submission" date="2018-12" db="EMBL/GenBank/DDBJ databases">
        <title>Complete genome sequence of Streptomyces ficellus NRRL8067, the producer of ficellomycin, feldamycin and nojirimycin.</title>
        <authorList>
            <person name="Zhang H."/>
            <person name="Yue R."/>
            <person name="Liu Y."/>
            <person name="Li M."/>
            <person name="Mu H."/>
            <person name="Zhang J."/>
        </authorList>
    </citation>
    <scope>NUCLEOTIDE SEQUENCE [LARGE SCALE GENOMIC DNA]</scope>
    <source>
        <strain evidence="2 3">NRRL 8067</strain>
    </source>
</reference>
<dbReference type="EMBL" id="CP034279">
    <property type="protein sequence ID" value="QGV77182.1"/>
    <property type="molecule type" value="Genomic_DNA"/>
</dbReference>
<organism evidence="2 3">
    <name type="scientific">Streptomyces ficellus</name>
    <dbReference type="NCBI Taxonomy" id="1977088"/>
    <lineage>
        <taxon>Bacteria</taxon>
        <taxon>Bacillati</taxon>
        <taxon>Actinomycetota</taxon>
        <taxon>Actinomycetes</taxon>
        <taxon>Kitasatosporales</taxon>
        <taxon>Streptomycetaceae</taxon>
        <taxon>Streptomyces</taxon>
    </lineage>
</organism>
<evidence type="ECO:0000313" key="3">
    <source>
        <dbReference type="Proteomes" id="UP000422572"/>
    </source>
</evidence>
<dbReference type="RefSeq" id="WP_156691003.1">
    <property type="nucleotide sequence ID" value="NZ_CP034279.1"/>
</dbReference>
<evidence type="ECO:0000313" key="2">
    <source>
        <dbReference type="EMBL" id="QGV77182.1"/>
    </source>
</evidence>